<dbReference type="GO" id="GO:0032259">
    <property type="term" value="P:methylation"/>
    <property type="evidence" value="ECO:0007669"/>
    <property type="project" value="UniProtKB-KW"/>
</dbReference>
<keyword evidence="3 6" id="KW-0949">S-adenosyl-L-methionine</keyword>
<proteinExistence type="inferred from homology"/>
<name>A4SC95_CHLPM</name>
<dbReference type="InterPro" id="IPR018117">
    <property type="entry name" value="C5_DNA_meth_AS"/>
</dbReference>
<dbReference type="REBASE" id="15031">
    <property type="entry name" value="M.PviORF77P"/>
</dbReference>
<sequence length="467" mass="52295">MPIPNKEAISHPQHSAPTKRFYSAMDLFAGCGGLSLGLENAGFTPIFVNELNEDALATYLMNRHHTLGGLKFSDNANLRCNDAHELDNNRLARLKSDLENIPEANISFNNPKTPKNGGGGTLDIIAGGPPCQGFSGIGHRRSYSVDKEQLPSNLLYARMAEIIRNLRPRIFLFENVRGLLNSKWTKCGNVRVWPDVLNAFRRIPGYEVRWKLVYAKDYGIPQNRPRVLLVGLRKDIIKNNPKLDPKADRDDAVRCGFLPQGKNTPPPDLVDLLGDLVDPSIMEYLRSGNYPAGVFASNEYSKAPETEVQKALRRPAPFMLPDAIVGLTEQQYSKHNPLVVEKFRHMIETKGEIPIQFKTKKFAQRALPERWGPLGPTITATSMPDDYVHYSQPRVLTVREWARLQLFPDWYAFSGKRTTGGIRRAGNPVAGIYEREVPKYTQIGNAVPVGLAEYIGLHFKSILDAAI</sequence>
<evidence type="ECO:0000313" key="9">
    <source>
        <dbReference type="EMBL" id="ABP36104.1"/>
    </source>
</evidence>
<dbReference type="eggNOG" id="COG0270">
    <property type="taxonomic scope" value="Bacteria"/>
</dbReference>
<reference evidence="9" key="1">
    <citation type="submission" date="2007-03" db="EMBL/GenBank/DDBJ databases">
        <title>Complete sequence of Prosthecochloris vibrioformis DSM 265.</title>
        <authorList>
            <consortium name="US DOE Joint Genome Institute"/>
            <person name="Copeland A."/>
            <person name="Lucas S."/>
            <person name="Lapidus A."/>
            <person name="Barry K."/>
            <person name="Detter J.C."/>
            <person name="Glavina del Rio T."/>
            <person name="Hammon N."/>
            <person name="Israni S."/>
            <person name="Pitluck S."/>
            <person name="Schmutz J."/>
            <person name="Larimer F."/>
            <person name="Land M."/>
            <person name="Hauser L."/>
            <person name="Mikhailova N."/>
            <person name="Li T."/>
            <person name="Overmann J."/>
            <person name="Schuster S.C."/>
            <person name="Bryant D.A."/>
            <person name="Richardson P."/>
        </authorList>
    </citation>
    <scope>NUCLEOTIDE SEQUENCE [LARGE SCALE GENOMIC DNA]</scope>
    <source>
        <strain evidence="9">DSM 265</strain>
    </source>
</reference>
<keyword evidence="4" id="KW-0680">Restriction system</keyword>
<gene>
    <name evidence="9" type="ordered locus">Cvib_0077</name>
</gene>
<dbReference type="STRING" id="290318.Cvib_0077"/>
<comment type="catalytic activity">
    <reaction evidence="5 8">
        <text>a 2'-deoxycytidine in DNA + S-adenosyl-L-methionine = a 5-methyl-2'-deoxycytidine in DNA + S-adenosyl-L-homocysteine + H(+)</text>
        <dbReference type="Rhea" id="RHEA:13681"/>
        <dbReference type="Rhea" id="RHEA-COMP:11369"/>
        <dbReference type="Rhea" id="RHEA-COMP:11370"/>
        <dbReference type="ChEBI" id="CHEBI:15378"/>
        <dbReference type="ChEBI" id="CHEBI:57856"/>
        <dbReference type="ChEBI" id="CHEBI:59789"/>
        <dbReference type="ChEBI" id="CHEBI:85452"/>
        <dbReference type="ChEBI" id="CHEBI:85454"/>
        <dbReference type="EC" id="2.1.1.37"/>
    </reaction>
</comment>
<dbReference type="HOGENOM" id="CLU_006958_2_4_10"/>
<protein>
    <recommendedName>
        <fullName evidence="8">Cytosine-specific methyltransferase</fullName>
        <ecNumber evidence="8">2.1.1.37</ecNumber>
    </recommendedName>
</protein>
<accession>A4SC95</accession>
<dbReference type="Pfam" id="PF00145">
    <property type="entry name" value="DNA_methylase"/>
    <property type="match status" value="2"/>
</dbReference>
<dbReference type="Gene3D" id="3.90.120.10">
    <property type="entry name" value="DNA Methylase, subunit A, domain 2"/>
    <property type="match status" value="1"/>
</dbReference>
<evidence type="ECO:0000256" key="5">
    <source>
        <dbReference type="ARBA" id="ARBA00047422"/>
    </source>
</evidence>
<dbReference type="GO" id="GO:0009307">
    <property type="term" value="P:DNA restriction-modification system"/>
    <property type="evidence" value="ECO:0007669"/>
    <property type="project" value="UniProtKB-KW"/>
</dbReference>
<dbReference type="NCBIfam" id="TIGR00675">
    <property type="entry name" value="dcm"/>
    <property type="match status" value="1"/>
</dbReference>
<evidence type="ECO:0000256" key="6">
    <source>
        <dbReference type="PROSITE-ProRule" id="PRU01016"/>
    </source>
</evidence>
<dbReference type="Gene3D" id="3.40.50.150">
    <property type="entry name" value="Vaccinia Virus protein VP39"/>
    <property type="match status" value="1"/>
</dbReference>
<dbReference type="EC" id="2.1.1.37" evidence="8"/>
<dbReference type="GO" id="GO:0044027">
    <property type="term" value="P:negative regulation of gene expression via chromosomal CpG island methylation"/>
    <property type="evidence" value="ECO:0007669"/>
    <property type="project" value="TreeGrafter"/>
</dbReference>
<evidence type="ECO:0000256" key="7">
    <source>
        <dbReference type="RuleBase" id="RU000416"/>
    </source>
</evidence>
<evidence type="ECO:0000256" key="4">
    <source>
        <dbReference type="ARBA" id="ARBA00022747"/>
    </source>
</evidence>
<feature type="active site" evidence="6">
    <location>
        <position position="131"/>
    </location>
</feature>
<dbReference type="PRINTS" id="PR00105">
    <property type="entry name" value="C5METTRFRASE"/>
</dbReference>
<organism evidence="9">
    <name type="scientific">Chlorobium phaeovibrioides (strain DSM 265 / 1930)</name>
    <name type="common">Prosthecochloris vibrioformis (strain DSM 265)</name>
    <dbReference type="NCBI Taxonomy" id="290318"/>
    <lineage>
        <taxon>Bacteria</taxon>
        <taxon>Pseudomonadati</taxon>
        <taxon>Chlorobiota</taxon>
        <taxon>Chlorobiia</taxon>
        <taxon>Chlorobiales</taxon>
        <taxon>Chlorobiaceae</taxon>
        <taxon>Chlorobium/Pelodictyon group</taxon>
        <taxon>Chlorobium</taxon>
    </lineage>
</organism>
<keyword evidence="2 6" id="KW-0808">Transferase</keyword>
<dbReference type="PANTHER" id="PTHR10629">
    <property type="entry name" value="CYTOSINE-SPECIFIC METHYLTRANSFERASE"/>
    <property type="match status" value="1"/>
</dbReference>
<dbReference type="AlphaFoldDB" id="A4SC95"/>
<evidence type="ECO:0000256" key="1">
    <source>
        <dbReference type="ARBA" id="ARBA00022603"/>
    </source>
</evidence>
<dbReference type="PANTHER" id="PTHR10629:SF52">
    <property type="entry name" value="DNA (CYTOSINE-5)-METHYLTRANSFERASE 1"/>
    <property type="match status" value="1"/>
</dbReference>
<dbReference type="InterPro" id="IPR001525">
    <property type="entry name" value="C5_MeTfrase"/>
</dbReference>
<keyword evidence="1 6" id="KW-0489">Methyltransferase</keyword>
<evidence type="ECO:0000256" key="2">
    <source>
        <dbReference type="ARBA" id="ARBA00022679"/>
    </source>
</evidence>
<dbReference type="SUPFAM" id="SSF53335">
    <property type="entry name" value="S-adenosyl-L-methionine-dependent methyltransferases"/>
    <property type="match status" value="1"/>
</dbReference>
<dbReference type="OrthoDB" id="32195at2"/>
<dbReference type="EMBL" id="CP000607">
    <property type="protein sequence ID" value="ABP36104.1"/>
    <property type="molecule type" value="Genomic_DNA"/>
</dbReference>
<dbReference type="GO" id="GO:0003886">
    <property type="term" value="F:DNA (cytosine-5-)-methyltransferase activity"/>
    <property type="evidence" value="ECO:0007669"/>
    <property type="project" value="UniProtKB-EC"/>
</dbReference>
<dbReference type="PROSITE" id="PS51679">
    <property type="entry name" value="SAM_MT_C5"/>
    <property type="match status" value="1"/>
</dbReference>
<dbReference type="KEGG" id="pvi:Cvib_0077"/>
<evidence type="ECO:0000256" key="8">
    <source>
        <dbReference type="RuleBase" id="RU000417"/>
    </source>
</evidence>
<dbReference type="InterPro" id="IPR050390">
    <property type="entry name" value="C5-Methyltransferase"/>
</dbReference>
<dbReference type="InterPro" id="IPR029063">
    <property type="entry name" value="SAM-dependent_MTases_sf"/>
</dbReference>
<dbReference type="PROSITE" id="PS00094">
    <property type="entry name" value="C5_MTASE_1"/>
    <property type="match status" value="1"/>
</dbReference>
<dbReference type="GO" id="GO:0003677">
    <property type="term" value="F:DNA binding"/>
    <property type="evidence" value="ECO:0007669"/>
    <property type="project" value="TreeGrafter"/>
</dbReference>
<evidence type="ECO:0000256" key="3">
    <source>
        <dbReference type="ARBA" id="ARBA00022691"/>
    </source>
</evidence>
<comment type="similarity">
    <text evidence="6 7">Belongs to the class I-like SAM-binding methyltransferase superfamily. C5-methyltransferase family.</text>
</comment>